<dbReference type="EMBL" id="LGIQ01000017">
    <property type="protein sequence ID" value="KNB68547.1"/>
    <property type="molecule type" value="Genomic_DNA"/>
</dbReference>
<reference evidence="6" key="1">
    <citation type="submission" date="2015-07" db="EMBL/GenBank/DDBJ databases">
        <title>Genome sequencing project for genomic taxonomy and phylogenomics of Bacillus-like bacteria.</title>
        <authorList>
            <person name="Liu B."/>
            <person name="Wang J."/>
            <person name="Zhu Y."/>
            <person name="Liu G."/>
            <person name="Chen Q."/>
            <person name="Chen Z."/>
            <person name="Lan J."/>
            <person name="Che J."/>
            <person name="Ge C."/>
            <person name="Shi H."/>
            <person name="Pan Z."/>
            <person name="Liu X."/>
        </authorList>
    </citation>
    <scope>NUCLEOTIDE SEQUENCE [LARGE SCALE GENOMIC DNA]</scope>
    <source>
        <strain evidence="6">DSM 9887</strain>
    </source>
</reference>
<evidence type="ECO:0000313" key="4">
    <source>
        <dbReference type="EMBL" id="GED69041.1"/>
    </source>
</evidence>
<comment type="caution">
    <text evidence="5">The sequence shown here is derived from an EMBL/GenBank/DDBJ whole genome shotgun (WGS) entry which is preliminary data.</text>
</comment>
<dbReference type="RefSeq" id="WP_049742476.1">
    <property type="nucleotide sequence ID" value="NZ_BJON01000010.1"/>
</dbReference>
<accession>A0A0K9YIN4</accession>
<dbReference type="GO" id="GO:0000976">
    <property type="term" value="F:transcription cis-regulatory region binding"/>
    <property type="evidence" value="ECO:0007669"/>
    <property type="project" value="TreeGrafter"/>
</dbReference>
<keyword evidence="7" id="KW-1185">Reference proteome</keyword>
<proteinExistence type="predicted"/>
<reference evidence="5" key="2">
    <citation type="submission" date="2015-07" db="EMBL/GenBank/DDBJ databases">
        <title>MeaNS - Measles Nucleotide Surveillance Program.</title>
        <authorList>
            <person name="Tran T."/>
            <person name="Druce J."/>
        </authorList>
    </citation>
    <scope>NUCLEOTIDE SEQUENCE</scope>
    <source>
        <strain evidence="5">DSM 9887</strain>
    </source>
</reference>
<dbReference type="PROSITE" id="PS01081">
    <property type="entry name" value="HTH_TETR_1"/>
    <property type="match status" value="1"/>
</dbReference>
<dbReference type="NCBIfam" id="NF037937">
    <property type="entry name" value="septum_RefZ"/>
    <property type="match status" value="1"/>
</dbReference>
<evidence type="ECO:0000313" key="7">
    <source>
        <dbReference type="Proteomes" id="UP000319578"/>
    </source>
</evidence>
<dbReference type="EMBL" id="BJON01000010">
    <property type="protein sequence ID" value="GED69041.1"/>
    <property type="molecule type" value="Genomic_DNA"/>
</dbReference>
<dbReference type="PRINTS" id="PR00455">
    <property type="entry name" value="HTHTETR"/>
</dbReference>
<dbReference type="PANTHER" id="PTHR30055:SF199">
    <property type="entry name" value="HTH-TYPE TRANSCRIPTIONAL REGULATOR YTTP-RELATED"/>
    <property type="match status" value="1"/>
</dbReference>
<evidence type="ECO:0000256" key="1">
    <source>
        <dbReference type="ARBA" id="ARBA00023125"/>
    </source>
</evidence>
<dbReference type="SUPFAM" id="SSF46689">
    <property type="entry name" value="Homeodomain-like"/>
    <property type="match status" value="1"/>
</dbReference>
<dbReference type="PATRIC" id="fig|54915.3.peg.438"/>
<feature type="domain" description="HTH tetR-type" evidence="3">
    <location>
        <begin position="2"/>
        <end position="62"/>
    </location>
</feature>
<sequence>MDQTKLRILSAAAKLFDIHGYKGTSVRHIAKEAQVNSALISYHFHGKQGVLETLTASYFETLFRHVEELVETQRDATSYQQLAQMVHLYVSFQTEHAAITRLIQRELSVESMLAREVLTLYISRWKHGLSHVIECGIASGDFLSVSVDRVVLALGSLMNYPFLQPQMVRQVYDLEPSDEEFVLWLEASAMSYLEACLLPKDSQDYPPMNEYTKGLYNK</sequence>
<feature type="DNA-binding region" description="H-T-H motif" evidence="2">
    <location>
        <begin position="25"/>
        <end position="44"/>
    </location>
</feature>
<dbReference type="InterPro" id="IPR050109">
    <property type="entry name" value="HTH-type_TetR-like_transc_reg"/>
</dbReference>
<dbReference type="InterPro" id="IPR009057">
    <property type="entry name" value="Homeodomain-like_sf"/>
</dbReference>
<dbReference type="OrthoDB" id="9789566at2"/>
<dbReference type="InterPro" id="IPR023772">
    <property type="entry name" value="DNA-bd_HTH_TetR-type_CS"/>
</dbReference>
<name>A0A0K9YIN4_9BACL</name>
<dbReference type="PROSITE" id="PS50977">
    <property type="entry name" value="HTH_TETR_2"/>
    <property type="match status" value="1"/>
</dbReference>
<organism evidence="5 6">
    <name type="scientific">Brevibacillus reuszeri</name>
    <dbReference type="NCBI Taxonomy" id="54915"/>
    <lineage>
        <taxon>Bacteria</taxon>
        <taxon>Bacillati</taxon>
        <taxon>Bacillota</taxon>
        <taxon>Bacilli</taxon>
        <taxon>Bacillales</taxon>
        <taxon>Paenibacillaceae</taxon>
        <taxon>Brevibacillus</taxon>
    </lineage>
</organism>
<dbReference type="InterPro" id="IPR036271">
    <property type="entry name" value="Tet_transcr_reg_TetR-rel_C_sf"/>
</dbReference>
<gene>
    <name evidence="5" type="ORF">ADS79_31715</name>
    <name evidence="4" type="ORF">BRE01_27430</name>
</gene>
<dbReference type="Proteomes" id="UP000319578">
    <property type="component" value="Unassembled WGS sequence"/>
</dbReference>
<evidence type="ECO:0000313" key="6">
    <source>
        <dbReference type="Proteomes" id="UP000036834"/>
    </source>
</evidence>
<evidence type="ECO:0000313" key="5">
    <source>
        <dbReference type="EMBL" id="KNB68547.1"/>
    </source>
</evidence>
<dbReference type="STRING" id="54915.ADS79_31715"/>
<dbReference type="InterPro" id="IPR001647">
    <property type="entry name" value="HTH_TetR"/>
</dbReference>
<dbReference type="PANTHER" id="PTHR30055">
    <property type="entry name" value="HTH-TYPE TRANSCRIPTIONAL REGULATOR RUTR"/>
    <property type="match status" value="1"/>
</dbReference>
<reference evidence="4 7" key="3">
    <citation type="submission" date="2019-06" db="EMBL/GenBank/DDBJ databases">
        <title>Whole genome shotgun sequence of Brevibacillus reuszeri NBRC 15719.</title>
        <authorList>
            <person name="Hosoyama A."/>
            <person name="Uohara A."/>
            <person name="Ohji S."/>
            <person name="Ichikawa N."/>
        </authorList>
    </citation>
    <scope>NUCLEOTIDE SEQUENCE [LARGE SCALE GENOMIC DNA]</scope>
    <source>
        <strain evidence="4 7">NBRC 15719</strain>
    </source>
</reference>
<dbReference type="Pfam" id="PF00440">
    <property type="entry name" value="TetR_N"/>
    <property type="match status" value="1"/>
</dbReference>
<keyword evidence="1 2" id="KW-0238">DNA-binding</keyword>
<dbReference type="Proteomes" id="UP000036834">
    <property type="component" value="Unassembled WGS sequence"/>
</dbReference>
<dbReference type="AlphaFoldDB" id="A0A0K9YIN4"/>
<dbReference type="SUPFAM" id="SSF48498">
    <property type="entry name" value="Tetracyclin repressor-like, C-terminal domain"/>
    <property type="match status" value="1"/>
</dbReference>
<dbReference type="Gene3D" id="1.10.357.10">
    <property type="entry name" value="Tetracycline Repressor, domain 2"/>
    <property type="match status" value="1"/>
</dbReference>
<evidence type="ECO:0000259" key="3">
    <source>
        <dbReference type="PROSITE" id="PS50977"/>
    </source>
</evidence>
<protein>
    <submittedName>
        <fullName evidence="4 5">Transcriptional regulator</fullName>
    </submittedName>
</protein>
<dbReference type="GO" id="GO:0003700">
    <property type="term" value="F:DNA-binding transcription factor activity"/>
    <property type="evidence" value="ECO:0007669"/>
    <property type="project" value="TreeGrafter"/>
</dbReference>
<evidence type="ECO:0000256" key="2">
    <source>
        <dbReference type="PROSITE-ProRule" id="PRU00335"/>
    </source>
</evidence>